<proteinExistence type="predicted"/>
<keyword evidence="3" id="KW-1185">Reference proteome</keyword>
<feature type="transmembrane region" description="Helical" evidence="1">
    <location>
        <begin position="74"/>
        <end position="98"/>
    </location>
</feature>
<keyword evidence="1" id="KW-0812">Transmembrane</keyword>
<gene>
    <name evidence="2" type="ORF">ECRASSUSDP1_LOCUS14741</name>
</gene>
<evidence type="ECO:0000313" key="3">
    <source>
        <dbReference type="Proteomes" id="UP001295684"/>
    </source>
</evidence>
<organism evidence="2 3">
    <name type="scientific">Euplotes crassus</name>
    <dbReference type="NCBI Taxonomy" id="5936"/>
    <lineage>
        <taxon>Eukaryota</taxon>
        <taxon>Sar</taxon>
        <taxon>Alveolata</taxon>
        <taxon>Ciliophora</taxon>
        <taxon>Intramacronucleata</taxon>
        <taxon>Spirotrichea</taxon>
        <taxon>Hypotrichia</taxon>
        <taxon>Euplotida</taxon>
        <taxon>Euplotidae</taxon>
        <taxon>Moneuplotes</taxon>
    </lineage>
</organism>
<comment type="caution">
    <text evidence="2">The sequence shown here is derived from an EMBL/GenBank/DDBJ whole genome shotgun (WGS) entry which is preliminary data.</text>
</comment>
<evidence type="ECO:0000313" key="2">
    <source>
        <dbReference type="EMBL" id="CAI2373395.1"/>
    </source>
</evidence>
<accession>A0AAD1XIJ6</accession>
<feature type="transmembrane region" description="Helical" evidence="1">
    <location>
        <begin position="118"/>
        <end position="142"/>
    </location>
</feature>
<dbReference type="EMBL" id="CAMPGE010014741">
    <property type="protein sequence ID" value="CAI2373395.1"/>
    <property type="molecule type" value="Genomic_DNA"/>
</dbReference>
<reference evidence="2" key="1">
    <citation type="submission" date="2023-07" db="EMBL/GenBank/DDBJ databases">
        <authorList>
            <consortium name="AG Swart"/>
            <person name="Singh M."/>
            <person name="Singh A."/>
            <person name="Seah K."/>
            <person name="Emmerich C."/>
        </authorList>
    </citation>
    <scope>NUCLEOTIDE SEQUENCE</scope>
    <source>
        <strain evidence="2">DP1</strain>
    </source>
</reference>
<evidence type="ECO:0000256" key="1">
    <source>
        <dbReference type="SAM" id="Phobius"/>
    </source>
</evidence>
<dbReference type="AlphaFoldDB" id="A0AAD1XIJ6"/>
<sequence>MSQVDEVRVSRMKRVHFWVCTLNVALLVFGIATVNARFNPYLLVEVVMGCVFVGFAVIYVHFPRTCIGRSRSTKILLILYFPFSAISTLFMITSASLLWPISGIFPWQTEGVKNFGDYMFFISCFLLGVIPTIHSISVLIVWRNRSNIAARLQNQERTRWMVGIPVETKCHFIPIHSTIPSYTPINSCPPPSHHEAP</sequence>
<keyword evidence="1" id="KW-0472">Membrane</keyword>
<feature type="transmembrane region" description="Helical" evidence="1">
    <location>
        <begin position="15"/>
        <end position="34"/>
    </location>
</feature>
<keyword evidence="1" id="KW-1133">Transmembrane helix</keyword>
<feature type="transmembrane region" description="Helical" evidence="1">
    <location>
        <begin position="40"/>
        <end position="62"/>
    </location>
</feature>
<dbReference type="Proteomes" id="UP001295684">
    <property type="component" value="Unassembled WGS sequence"/>
</dbReference>
<name>A0AAD1XIJ6_EUPCR</name>
<protein>
    <submittedName>
        <fullName evidence="2">Uncharacterized protein</fullName>
    </submittedName>
</protein>